<gene>
    <name evidence="1" type="ORF">APLA_LOCUS2669</name>
</gene>
<accession>A0A8S0Z1H9</accession>
<dbReference type="AlphaFoldDB" id="A0A8S0Z1H9"/>
<protein>
    <submittedName>
        <fullName evidence="1">Uncharacterized protein</fullName>
    </submittedName>
</protein>
<proteinExistence type="predicted"/>
<sequence length="110" mass="12886">MPNYVQSNLPKETIEQREHRLSLIYERLLNKSAEQCEYRLTLIRERLSHESAEQHEYRFSLAGPQSAQVLLSETAEERAILLTNMHARDNRRLPNFEQFNSAINVFADVA</sequence>
<dbReference type="OrthoDB" id="10057854at2759"/>
<organism evidence="1 2">
    <name type="scientific">Arctia plantaginis</name>
    <name type="common">Wood tiger moth</name>
    <name type="synonym">Phalaena plantaginis</name>
    <dbReference type="NCBI Taxonomy" id="874455"/>
    <lineage>
        <taxon>Eukaryota</taxon>
        <taxon>Metazoa</taxon>
        <taxon>Ecdysozoa</taxon>
        <taxon>Arthropoda</taxon>
        <taxon>Hexapoda</taxon>
        <taxon>Insecta</taxon>
        <taxon>Pterygota</taxon>
        <taxon>Neoptera</taxon>
        <taxon>Endopterygota</taxon>
        <taxon>Lepidoptera</taxon>
        <taxon>Glossata</taxon>
        <taxon>Ditrysia</taxon>
        <taxon>Noctuoidea</taxon>
        <taxon>Erebidae</taxon>
        <taxon>Arctiinae</taxon>
        <taxon>Arctia</taxon>
    </lineage>
</organism>
<name>A0A8S0Z1H9_ARCPL</name>
<comment type="caution">
    <text evidence="1">The sequence shown here is derived from an EMBL/GenBank/DDBJ whole genome shotgun (WGS) entry which is preliminary data.</text>
</comment>
<dbReference type="EMBL" id="CADEBC010000208">
    <property type="protein sequence ID" value="CAB3225977.1"/>
    <property type="molecule type" value="Genomic_DNA"/>
</dbReference>
<reference evidence="1 2" key="1">
    <citation type="submission" date="2020-04" db="EMBL/GenBank/DDBJ databases">
        <authorList>
            <person name="Wallbank WR R."/>
            <person name="Pardo Diaz C."/>
            <person name="Kozak K."/>
            <person name="Martin S."/>
            <person name="Jiggins C."/>
            <person name="Moest M."/>
            <person name="Warren A I."/>
            <person name="Byers J.R.P. K."/>
            <person name="Montejo-Kovacevich G."/>
            <person name="Yen C E."/>
        </authorList>
    </citation>
    <scope>NUCLEOTIDE SEQUENCE [LARGE SCALE GENOMIC DNA]</scope>
</reference>
<dbReference type="Proteomes" id="UP000494106">
    <property type="component" value="Unassembled WGS sequence"/>
</dbReference>
<evidence type="ECO:0000313" key="1">
    <source>
        <dbReference type="EMBL" id="CAB3225977.1"/>
    </source>
</evidence>
<evidence type="ECO:0000313" key="2">
    <source>
        <dbReference type="Proteomes" id="UP000494106"/>
    </source>
</evidence>
<keyword evidence="2" id="KW-1185">Reference proteome</keyword>